<accession>A0A2N1PNQ7</accession>
<comment type="subunit">
    <text evidence="4">Tetramer of two alpha and two beta chains.</text>
</comment>
<comment type="caution">
    <text evidence="14">The sequence shown here is derived from an EMBL/GenBank/DDBJ whole genome shotgun (WGS) entry which is preliminary data.</text>
</comment>
<keyword evidence="7" id="KW-0822">Tryptophan biosynthesis</keyword>
<dbReference type="EC" id="4.2.1.20" evidence="5"/>
<feature type="compositionally biased region" description="Basic and acidic residues" evidence="12">
    <location>
        <begin position="119"/>
        <end position="173"/>
    </location>
</feature>
<organism evidence="14 15">
    <name type="scientific">Candidatus Wallbacteria bacterium HGW-Wallbacteria-1</name>
    <dbReference type="NCBI Taxonomy" id="2013854"/>
    <lineage>
        <taxon>Bacteria</taxon>
        <taxon>Candidatus Walliibacteriota</taxon>
    </lineage>
</organism>
<dbReference type="Proteomes" id="UP000233256">
    <property type="component" value="Unassembled WGS sequence"/>
</dbReference>
<keyword evidence="6" id="KW-0028">Amino-acid biosynthesis</keyword>
<proteinExistence type="inferred from homology"/>
<evidence type="ECO:0000313" key="14">
    <source>
        <dbReference type="EMBL" id="PKK89954.1"/>
    </source>
</evidence>
<comment type="pathway">
    <text evidence="2">Amino-acid biosynthesis; L-tryptophan biosynthesis; L-tryptophan from chorismate: step 5/5.</text>
</comment>
<evidence type="ECO:0000256" key="9">
    <source>
        <dbReference type="ARBA" id="ARBA00023141"/>
    </source>
</evidence>
<evidence type="ECO:0000256" key="8">
    <source>
        <dbReference type="ARBA" id="ARBA00022898"/>
    </source>
</evidence>
<reference evidence="14 15" key="1">
    <citation type="journal article" date="2017" name="ISME J.">
        <title>Potential for microbial H2 and metal transformations associated with novel bacteria and archaea in deep terrestrial subsurface sediments.</title>
        <authorList>
            <person name="Hernsdorf A.W."/>
            <person name="Amano Y."/>
            <person name="Miyakawa K."/>
            <person name="Ise K."/>
            <person name="Suzuki Y."/>
            <person name="Anantharaman K."/>
            <person name="Probst A."/>
            <person name="Burstein D."/>
            <person name="Thomas B.C."/>
            <person name="Banfield J.F."/>
        </authorList>
    </citation>
    <scope>NUCLEOTIDE SEQUENCE [LARGE SCALE GENOMIC DNA]</scope>
    <source>
        <strain evidence="14">HGW-Wallbacteria-1</strain>
    </source>
</reference>
<dbReference type="PANTHER" id="PTHR48077:SF3">
    <property type="entry name" value="TRYPTOPHAN SYNTHASE"/>
    <property type="match status" value="1"/>
</dbReference>
<evidence type="ECO:0000256" key="7">
    <source>
        <dbReference type="ARBA" id="ARBA00022822"/>
    </source>
</evidence>
<comment type="cofactor">
    <cofactor evidence="1">
        <name>pyridoxal 5'-phosphate</name>
        <dbReference type="ChEBI" id="CHEBI:597326"/>
    </cofactor>
</comment>
<dbReference type="GO" id="GO:0005737">
    <property type="term" value="C:cytoplasm"/>
    <property type="evidence" value="ECO:0007669"/>
    <property type="project" value="TreeGrafter"/>
</dbReference>
<feature type="compositionally biased region" description="Polar residues" evidence="12">
    <location>
        <begin position="60"/>
        <end position="81"/>
    </location>
</feature>
<dbReference type="SUPFAM" id="SSF53686">
    <property type="entry name" value="Tryptophan synthase beta subunit-like PLP-dependent enzymes"/>
    <property type="match status" value="1"/>
</dbReference>
<feature type="compositionally biased region" description="Basic and acidic residues" evidence="12">
    <location>
        <begin position="237"/>
        <end position="251"/>
    </location>
</feature>
<evidence type="ECO:0000313" key="15">
    <source>
        <dbReference type="Proteomes" id="UP000233256"/>
    </source>
</evidence>
<feature type="region of interest" description="Disordered" evidence="12">
    <location>
        <begin position="29"/>
        <end position="282"/>
    </location>
</feature>
<evidence type="ECO:0000256" key="10">
    <source>
        <dbReference type="ARBA" id="ARBA00023239"/>
    </source>
</evidence>
<evidence type="ECO:0000256" key="4">
    <source>
        <dbReference type="ARBA" id="ARBA00011270"/>
    </source>
</evidence>
<dbReference type="EMBL" id="PGXC01000009">
    <property type="protein sequence ID" value="PKK89954.1"/>
    <property type="molecule type" value="Genomic_DNA"/>
</dbReference>
<gene>
    <name evidence="14" type="ORF">CVV64_11515</name>
</gene>
<evidence type="ECO:0000256" key="11">
    <source>
        <dbReference type="ARBA" id="ARBA00049047"/>
    </source>
</evidence>
<dbReference type="InterPro" id="IPR023026">
    <property type="entry name" value="Trp_synth_beta/beta-like"/>
</dbReference>
<evidence type="ECO:0000256" key="1">
    <source>
        <dbReference type="ARBA" id="ARBA00001933"/>
    </source>
</evidence>
<keyword evidence="8" id="KW-0663">Pyridoxal phosphate</keyword>
<feature type="compositionally biased region" description="Low complexity" evidence="12">
    <location>
        <begin position="174"/>
        <end position="185"/>
    </location>
</feature>
<dbReference type="InterPro" id="IPR036052">
    <property type="entry name" value="TrpB-like_PALP_sf"/>
</dbReference>
<dbReference type="PANTHER" id="PTHR48077">
    <property type="entry name" value="TRYPTOPHAN SYNTHASE-RELATED"/>
    <property type="match status" value="1"/>
</dbReference>
<name>A0A2N1PNQ7_9BACT</name>
<evidence type="ECO:0000256" key="3">
    <source>
        <dbReference type="ARBA" id="ARBA00009982"/>
    </source>
</evidence>
<evidence type="ECO:0000256" key="5">
    <source>
        <dbReference type="ARBA" id="ARBA00012043"/>
    </source>
</evidence>
<protein>
    <recommendedName>
        <fullName evidence="5">tryptophan synthase</fullName>
        <ecNumber evidence="5">4.2.1.20</ecNumber>
    </recommendedName>
</protein>
<feature type="compositionally biased region" description="Basic and acidic residues" evidence="12">
    <location>
        <begin position="87"/>
        <end position="108"/>
    </location>
</feature>
<feature type="domain" description="Tryptophan synthase beta chain-like PALP" evidence="13">
    <location>
        <begin position="333"/>
        <end position="649"/>
    </location>
</feature>
<comment type="similarity">
    <text evidence="3">Belongs to the TrpB family.</text>
</comment>
<evidence type="ECO:0000259" key="13">
    <source>
        <dbReference type="Pfam" id="PF00291"/>
    </source>
</evidence>
<dbReference type="Pfam" id="PF00291">
    <property type="entry name" value="PALP"/>
    <property type="match status" value="1"/>
</dbReference>
<dbReference type="GO" id="GO:0004834">
    <property type="term" value="F:tryptophan synthase activity"/>
    <property type="evidence" value="ECO:0007669"/>
    <property type="project" value="UniProtKB-EC"/>
</dbReference>
<feature type="compositionally biased region" description="Basic and acidic residues" evidence="12">
    <location>
        <begin position="186"/>
        <end position="211"/>
    </location>
</feature>
<feature type="compositionally biased region" description="Basic and acidic residues" evidence="12">
    <location>
        <begin position="49"/>
        <end position="59"/>
    </location>
</feature>
<keyword evidence="9" id="KW-0057">Aromatic amino acid biosynthesis</keyword>
<evidence type="ECO:0000256" key="12">
    <source>
        <dbReference type="SAM" id="MobiDB-lite"/>
    </source>
</evidence>
<evidence type="ECO:0000256" key="6">
    <source>
        <dbReference type="ARBA" id="ARBA00022605"/>
    </source>
</evidence>
<keyword evidence="10" id="KW-0456">Lyase</keyword>
<dbReference type="AlphaFoldDB" id="A0A2N1PNQ7"/>
<feature type="compositionally biased region" description="Polar residues" evidence="12">
    <location>
        <begin position="212"/>
        <end position="231"/>
    </location>
</feature>
<sequence length="675" mass="74519">MCSGPFWSEEGHYQFINFQLHHAMNGSGIQKGFSMSNNRDKRNKKRRRGPDNDKNRDQNKTGNPAASGSSENSAQVLNQPAANEKANPMEKSHESQETRPADSNEHRPAGLNSNTENSNLEKESREVDPQTSRDNRSREEQEIRNAQGNRDRNRDDRGSGNDRSNRNRDDRSSGNDQRSAANRNQQRGDQRGDQKPAPERYSRDDQPRRNDNSSIIQRENQDSTSSDTSVNGVGRVISREELDKSSRGDTRKPRHSKKALMTDALPHQNGVPQRDAPEDENPQIGPWFGNFGGEYVDQSWRDPLAELSNTLVKYTTDRHFSEDLARLMKEIGCRPTPIYPAKKISSRIGARLYIKMDDAFHTSATLLASALGQALLARRMGRRRVIAPTLDGLSGWAAAIACGHCNLECEILVGRQDAAEASWMNSMANRLKAKITIVEKGTGSWVDAYQQGLELFCQRSDSFMITDAPVGPHPFPALFRFFSTTLSQEIMGQILEKEAKMPSYLVSWGGSGAMAVSAFSEFLDKESVKLVYVEGSGQGDQHAAVLARGGTGKILGCNTRFIAGSEGNSGSASSMAYAMSYPVVGPEIVHLHSEGKINLTHVTDQDAANAWAFTAAAEGILISPQAAHCMHWILSNGRSFSKDDVIVVVGGSPRISEIDGIEKLLEDFDPSTYQF</sequence>
<comment type="catalytic activity">
    <reaction evidence="11">
        <text>(1S,2R)-1-C-(indol-3-yl)glycerol 3-phosphate + L-serine = D-glyceraldehyde 3-phosphate + L-tryptophan + H2O</text>
        <dbReference type="Rhea" id="RHEA:10532"/>
        <dbReference type="ChEBI" id="CHEBI:15377"/>
        <dbReference type="ChEBI" id="CHEBI:33384"/>
        <dbReference type="ChEBI" id="CHEBI:57912"/>
        <dbReference type="ChEBI" id="CHEBI:58866"/>
        <dbReference type="ChEBI" id="CHEBI:59776"/>
        <dbReference type="EC" id="4.2.1.20"/>
    </reaction>
</comment>
<dbReference type="InterPro" id="IPR001926">
    <property type="entry name" value="TrpB-like_PALP"/>
</dbReference>
<evidence type="ECO:0000256" key="2">
    <source>
        <dbReference type="ARBA" id="ARBA00004733"/>
    </source>
</evidence>
<dbReference type="Gene3D" id="3.40.50.1100">
    <property type="match status" value="2"/>
</dbReference>